<dbReference type="InterPro" id="IPR044479">
    <property type="entry name" value="LGALDH-like"/>
</dbReference>
<evidence type="ECO:0000259" key="1">
    <source>
        <dbReference type="Pfam" id="PF00248"/>
    </source>
</evidence>
<sequence>MIKLPFHINKMADLPPTFVPGFHDESEVRKMRYNKFGDTGLKVSHLSVGTGGFCLQYGDYTIELCKAMLHQAIKSGINYIDTAPWYGHGVAEEVLGKCLEGIPRQAYYIATKVGRYEADPKSMFDFSTEKTTWSIDTSLKKLGIDYIDIIQVHDIEFAPSLDIVLNETLPTLEEALIAGKAKYIGVTGYPVKCLYQCIKKSRVKIDTVLSYCRLSLLDNTFNQYRPYFQTRNLGIINAAANCMGLLTNGGPQPWHPASKEIKDVCKEAREYCKSKGVELAKLAVYYSFQRPGPHTHLVGMNNCDLLKANMDVLHNGLTDLEKDVLEHLQKKIFINLERGNWEGVELEKRRKILSQ</sequence>
<dbReference type="Gene3D" id="3.20.20.100">
    <property type="entry name" value="NADP-dependent oxidoreductase domain"/>
    <property type="match status" value="1"/>
</dbReference>
<accession>A0A8K0G100</accession>
<reference evidence="2" key="1">
    <citation type="submission" date="2019-08" db="EMBL/GenBank/DDBJ databases">
        <title>The genome of the North American firefly Photinus pyralis.</title>
        <authorList>
            <consortium name="Photinus pyralis genome working group"/>
            <person name="Fallon T.R."/>
            <person name="Sander Lower S.E."/>
            <person name="Weng J.-K."/>
        </authorList>
    </citation>
    <scope>NUCLEOTIDE SEQUENCE</scope>
    <source>
        <strain evidence="2">TRF0915ILg1</strain>
        <tissue evidence="2">Whole body</tissue>
    </source>
</reference>
<comment type="caution">
    <text evidence="2">The sequence shown here is derived from an EMBL/GenBank/DDBJ whole genome shotgun (WGS) entry which is preliminary data.</text>
</comment>
<dbReference type="SUPFAM" id="SSF51430">
    <property type="entry name" value="NAD(P)-linked oxidoreductase"/>
    <property type="match status" value="1"/>
</dbReference>
<dbReference type="FunFam" id="3.20.20.100:FF:000011">
    <property type="entry name" value="Aldo/keto reductase"/>
    <property type="match status" value="1"/>
</dbReference>
<keyword evidence="3" id="KW-1185">Reference proteome</keyword>
<feature type="domain" description="NADP-dependent oxidoreductase" evidence="1">
    <location>
        <begin position="46"/>
        <end position="321"/>
    </location>
</feature>
<dbReference type="AlphaFoldDB" id="A0A8K0G100"/>
<evidence type="ECO:0000313" key="2">
    <source>
        <dbReference type="EMBL" id="KAF2887835.1"/>
    </source>
</evidence>
<dbReference type="GO" id="GO:0010349">
    <property type="term" value="F:L-galactose dehydrogenase activity"/>
    <property type="evidence" value="ECO:0007669"/>
    <property type="project" value="InterPro"/>
</dbReference>
<organism evidence="2 3">
    <name type="scientific">Ignelater luminosus</name>
    <name type="common">Cucubano</name>
    <name type="synonym">Pyrophorus luminosus</name>
    <dbReference type="NCBI Taxonomy" id="2038154"/>
    <lineage>
        <taxon>Eukaryota</taxon>
        <taxon>Metazoa</taxon>
        <taxon>Ecdysozoa</taxon>
        <taxon>Arthropoda</taxon>
        <taxon>Hexapoda</taxon>
        <taxon>Insecta</taxon>
        <taxon>Pterygota</taxon>
        <taxon>Neoptera</taxon>
        <taxon>Endopterygota</taxon>
        <taxon>Coleoptera</taxon>
        <taxon>Polyphaga</taxon>
        <taxon>Elateriformia</taxon>
        <taxon>Elateroidea</taxon>
        <taxon>Elateridae</taxon>
        <taxon>Agrypninae</taxon>
        <taxon>Pyrophorini</taxon>
        <taxon>Ignelater</taxon>
    </lineage>
</organism>
<dbReference type="OrthoDB" id="48988at2759"/>
<dbReference type="InterPro" id="IPR023210">
    <property type="entry name" value="NADP_OxRdtase_dom"/>
</dbReference>
<dbReference type="EMBL" id="VTPC01081553">
    <property type="protein sequence ID" value="KAF2887835.1"/>
    <property type="molecule type" value="Genomic_DNA"/>
</dbReference>
<dbReference type="Pfam" id="PF00248">
    <property type="entry name" value="Aldo_ket_red"/>
    <property type="match status" value="1"/>
</dbReference>
<dbReference type="PANTHER" id="PTHR42686">
    <property type="entry name" value="GH17980P-RELATED"/>
    <property type="match status" value="1"/>
</dbReference>
<evidence type="ECO:0000313" key="3">
    <source>
        <dbReference type="Proteomes" id="UP000801492"/>
    </source>
</evidence>
<dbReference type="InterPro" id="IPR036812">
    <property type="entry name" value="NAD(P)_OxRdtase_dom_sf"/>
</dbReference>
<dbReference type="CDD" id="cd19163">
    <property type="entry name" value="AKR_galDH"/>
    <property type="match status" value="1"/>
</dbReference>
<dbReference type="Proteomes" id="UP000801492">
    <property type="component" value="Unassembled WGS sequence"/>
</dbReference>
<gene>
    <name evidence="2" type="ORF">ILUMI_18338</name>
</gene>
<dbReference type="PRINTS" id="PR00069">
    <property type="entry name" value="ALDKETRDTASE"/>
</dbReference>
<dbReference type="GO" id="GO:0005829">
    <property type="term" value="C:cytosol"/>
    <property type="evidence" value="ECO:0007669"/>
    <property type="project" value="TreeGrafter"/>
</dbReference>
<name>A0A8K0G100_IGNLU</name>
<dbReference type="InterPro" id="IPR020471">
    <property type="entry name" value="AKR"/>
</dbReference>
<dbReference type="PANTHER" id="PTHR42686:SF1">
    <property type="entry name" value="GH17980P-RELATED"/>
    <property type="match status" value="1"/>
</dbReference>
<proteinExistence type="predicted"/>
<protein>
    <recommendedName>
        <fullName evidence="1">NADP-dependent oxidoreductase domain-containing protein</fullName>
    </recommendedName>
</protein>